<proteinExistence type="predicted"/>
<evidence type="ECO:0000313" key="3">
    <source>
        <dbReference type="Proteomes" id="UP000608579"/>
    </source>
</evidence>
<dbReference type="GO" id="GO:0030643">
    <property type="term" value="P:intracellular phosphate ion homeostasis"/>
    <property type="evidence" value="ECO:0007669"/>
    <property type="project" value="InterPro"/>
</dbReference>
<dbReference type="PANTHER" id="PTHR42930:SF3">
    <property type="entry name" value="PHOSPHATE-SPECIFIC TRANSPORT SYSTEM ACCESSORY PROTEIN PHOU"/>
    <property type="match status" value="1"/>
</dbReference>
<accession>A0A832ZZZ8</accession>
<dbReference type="Pfam" id="PF01895">
    <property type="entry name" value="PhoU"/>
    <property type="match status" value="2"/>
</dbReference>
<evidence type="ECO:0000313" key="2">
    <source>
        <dbReference type="EMBL" id="HIQ30481.1"/>
    </source>
</evidence>
<gene>
    <name evidence="2" type="ORF">EYH45_07980</name>
</gene>
<sequence>MSIEYRKLQLSSMGSYLITLPRSWIEKLGWNRGTQLILRLESNRVIVAGDESEQPARKPLHKIYIEDFPNRKLLELCLNASYIQGNDVTEILSRDKIKAEHRKWIRTALDGVIGSEIAEEFSDRVVLQNLVDPLKFPLDAVVNRFSNVAMAVYTDAVKALNLRDKDLALDAYERGADSAKLYRLLMRQVIQCARSPELAGKMELEEPGEVIVMALTVRELSRIAYYSMRIAEHVAEVADKEIDHRILRGISEMHRIAMMMHKDAMTALREKNLQLAGKVIDNMEQLRTVFDGSLKELLKNKMDYNTSKHLLLILRNFRAIGGYAVGLADNATLSIFSKAKEFNGEVYEQLRHKTTA</sequence>
<dbReference type="GO" id="GO:0045936">
    <property type="term" value="P:negative regulation of phosphate metabolic process"/>
    <property type="evidence" value="ECO:0007669"/>
    <property type="project" value="InterPro"/>
</dbReference>
<comment type="caution">
    <text evidence="2">The sequence shown here is derived from an EMBL/GenBank/DDBJ whole genome shotgun (WGS) entry which is preliminary data.</text>
</comment>
<dbReference type="PANTHER" id="PTHR42930">
    <property type="entry name" value="PHOSPHATE-SPECIFIC TRANSPORT SYSTEM ACCESSORY PROTEIN PHOU"/>
    <property type="match status" value="1"/>
</dbReference>
<dbReference type="InterPro" id="IPR038078">
    <property type="entry name" value="PhoU-like_sf"/>
</dbReference>
<dbReference type="Proteomes" id="UP000608579">
    <property type="component" value="Unassembled WGS sequence"/>
</dbReference>
<evidence type="ECO:0000259" key="1">
    <source>
        <dbReference type="Pfam" id="PF01895"/>
    </source>
</evidence>
<feature type="domain" description="PhoU" evidence="1">
    <location>
        <begin position="143"/>
        <end position="234"/>
    </location>
</feature>
<dbReference type="EMBL" id="DQVM01000159">
    <property type="protein sequence ID" value="HIQ30481.1"/>
    <property type="molecule type" value="Genomic_DNA"/>
</dbReference>
<organism evidence="2 3">
    <name type="scientific">Caldiarchaeum subterraneum</name>
    <dbReference type="NCBI Taxonomy" id="311458"/>
    <lineage>
        <taxon>Archaea</taxon>
        <taxon>Nitrososphaerota</taxon>
        <taxon>Candidatus Caldarchaeales</taxon>
        <taxon>Candidatus Caldarchaeaceae</taxon>
        <taxon>Candidatus Caldarchaeum</taxon>
    </lineage>
</organism>
<reference evidence="2" key="1">
    <citation type="journal article" date="2020" name="ISME J.">
        <title>Gammaproteobacteria mediating utilization of methyl-, sulfur- and petroleum organic compounds in deep ocean hydrothermal plumes.</title>
        <authorList>
            <person name="Zhou Z."/>
            <person name="Liu Y."/>
            <person name="Pan J."/>
            <person name="Cron B.R."/>
            <person name="Toner B.M."/>
            <person name="Anantharaman K."/>
            <person name="Breier J.A."/>
            <person name="Dick G.J."/>
            <person name="Li M."/>
        </authorList>
    </citation>
    <scope>NUCLEOTIDE SEQUENCE</scope>
    <source>
        <strain evidence="2">SZUA-1515</strain>
    </source>
</reference>
<dbReference type="InterPro" id="IPR028366">
    <property type="entry name" value="PhoU"/>
</dbReference>
<name>A0A832ZZZ8_CALS0</name>
<dbReference type="Gene3D" id="1.20.58.220">
    <property type="entry name" value="Phosphate transport system protein phou homolog 2, domain 2"/>
    <property type="match status" value="2"/>
</dbReference>
<feature type="domain" description="PhoU" evidence="1">
    <location>
        <begin position="250"/>
        <end position="329"/>
    </location>
</feature>
<dbReference type="InterPro" id="IPR026022">
    <property type="entry name" value="PhoU_dom"/>
</dbReference>
<protein>
    <submittedName>
        <fullName evidence="2">Phosphate uptake regulator PhoU</fullName>
    </submittedName>
</protein>
<dbReference type="SUPFAM" id="SSF109755">
    <property type="entry name" value="PhoU-like"/>
    <property type="match status" value="1"/>
</dbReference>
<dbReference type="AlphaFoldDB" id="A0A832ZZZ8"/>